<evidence type="ECO:0000313" key="4">
    <source>
        <dbReference type="Proteomes" id="UP000001020"/>
    </source>
</evidence>
<name>Q7D9K2_MYCTO</name>
<dbReference type="InterPro" id="IPR037914">
    <property type="entry name" value="SpoVT-AbrB_sf"/>
</dbReference>
<proteinExistence type="predicted"/>
<dbReference type="Gene3D" id="2.10.260.10">
    <property type="match status" value="1"/>
</dbReference>
<dbReference type="AlphaFoldDB" id="Q7D9K2"/>
<dbReference type="Pfam" id="PF04014">
    <property type="entry name" value="MazE_antitoxin"/>
    <property type="match status" value="1"/>
</dbReference>
<dbReference type="PROSITE" id="PS51740">
    <property type="entry name" value="SPOVT_ABRB"/>
    <property type="match status" value="1"/>
</dbReference>
<dbReference type="InterPro" id="IPR007159">
    <property type="entry name" value="SpoVT-AbrB_dom"/>
</dbReference>
<evidence type="ECO:0000259" key="2">
    <source>
        <dbReference type="PROSITE" id="PS51740"/>
    </source>
</evidence>
<dbReference type="HOGENOM" id="CLU_189838_0_0_11"/>
<sequence>MGSHWYRIPMKAVVDAAGRIVVPKPLREALGLQPGSTVEISRYGAGLHLIPTGRTARLEEENGVLVATGETTIDDEVVFGLIDSGRK</sequence>
<keyword evidence="1" id="KW-0238">DNA-binding</keyword>
<evidence type="ECO:0000256" key="1">
    <source>
        <dbReference type="PROSITE-ProRule" id="PRU01076"/>
    </source>
</evidence>
<keyword evidence="4" id="KW-1185">Reference proteome</keyword>
<dbReference type="NCBIfam" id="TIGR01439">
    <property type="entry name" value="lp_hng_hel_AbrB"/>
    <property type="match status" value="1"/>
</dbReference>
<dbReference type="EMBL" id="AE000516">
    <property type="protein sequence ID" value="AAK44853.1"/>
    <property type="molecule type" value="Genomic_DNA"/>
</dbReference>
<evidence type="ECO:0000313" key="3">
    <source>
        <dbReference type="EMBL" id="AAK44853.1"/>
    </source>
</evidence>
<accession>Q7D9K2</accession>
<organism evidence="3 4">
    <name type="scientific">Mycobacterium tuberculosis (strain CDC 1551 / Oshkosh)</name>
    <dbReference type="NCBI Taxonomy" id="83331"/>
    <lineage>
        <taxon>Bacteria</taxon>
        <taxon>Bacillati</taxon>
        <taxon>Actinomycetota</taxon>
        <taxon>Actinomycetes</taxon>
        <taxon>Mycobacteriales</taxon>
        <taxon>Mycobacteriaceae</taxon>
        <taxon>Mycobacterium</taxon>
        <taxon>Mycobacterium tuberculosis complex</taxon>
    </lineage>
</organism>
<dbReference type="KEGG" id="mtc:MT0629"/>
<reference evidence="3 4" key="1">
    <citation type="journal article" date="2002" name="J. Bacteriol.">
        <title>Whole-genome comparison of Mycobacterium tuberculosis clinical and laboratory strains.</title>
        <authorList>
            <person name="Fleischmann R.D."/>
            <person name="Alland D."/>
            <person name="Eisen J.A."/>
            <person name="Carpenter L."/>
            <person name="White O."/>
            <person name="Peterson J."/>
            <person name="DeBoy R."/>
            <person name="Dodson R."/>
            <person name="Gwinn M."/>
            <person name="Haft D."/>
            <person name="Hickey E."/>
            <person name="Kolonay J.F."/>
            <person name="Nelson W.C."/>
            <person name="Umayam L.A."/>
            <person name="Ermolaeva M."/>
            <person name="Salzberg S.L."/>
            <person name="Delcher A."/>
            <person name="Utterback T."/>
            <person name="Weidman J."/>
            <person name="Khouri H."/>
            <person name="Gill J."/>
            <person name="Mikula A."/>
            <person name="Bishai W."/>
            <person name="Jacobs Jr W.R.Jr."/>
            <person name="Venter J.C."/>
            <person name="Fraser C.M."/>
        </authorList>
    </citation>
    <scope>NUCLEOTIDE SEQUENCE [LARGE SCALE GENOMIC DNA]</scope>
    <source>
        <strain evidence="4">CDC 1551 / Oshkosh</strain>
    </source>
</reference>
<gene>
    <name evidence="3" type="ordered locus">MT0629</name>
</gene>
<feature type="domain" description="SpoVT-AbrB" evidence="2">
    <location>
        <begin position="9"/>
        <end position="54"/>
    </location>
</feature>
<dbReference type="Proteomes" id="UP000001020">
    <property type="component" value="Chromosome"/>
</dbReference>
<dbReference type="GO" id="GO:0003677">
    <property type="term" value="F:DNA binding"/>
    <property type="evidence" value="ECO:0007669"/>
    <property type="project" value="UniProtKB-UniRule"/>
</dbReference>
<dbReference type="SMART" id="SM00966">
    <property type="entry name" value="SpoVT_AbrB"/>
    <property type="match status" value="1"/>
</dbReference>
<protein>
    <recommendedName>
        <fullName evidence="2">SpoVT-AbrB domain-containing protein</fullName>
    </recommendedName>
</protein>
<dbReference type="SUPFAM" id="SSF89447">
    <property type="entry name" value="AbrB/MazE/MraZ-like"/>
    <property type="match status" value="1"/>
</dbReference>